<dbReference type="RefSeq" id="WP_089232905.1">
    <property type="nucleotide sequence ID" value="NZ_FZOY01000003.1"/>
</dbReference>
<dbReference type="Pfam" id="PF13469">
    <property type="entry name" value="Sulfotransfer_3"/>
    <property type="match status" value="1"/>
</dbReference>
<sequence>MTQLCLLYGALRSGTTMLRLMLDGHPRLTCPGETDFLTDHLRPAPGTPTGWRYDLEALAADRIFRASPANLPETDEAEAAFADMIADLAESAGEKGTLVLVAHRGLDRLLDLLPRMPVLHLLRDPRDVARSAVGMGWAGNSYYGAETWLKTEAAWEASRQRLALGQVHTLRYESLVRQPEAELGRMMDFLGLDYDTGLLTYAEHSTYDPPAPDLAEQWRQQQDQRELGLLEPRLGRLMEARGYAASGAPAITPGPGRRLGLWLQNKRGVWGHRIGRYGVIDPLLLAAGTRLHLAPLARGAQARIDRKKIARLK</sequence>
<dbReference type="PANTHER" id="PTHR12788:SF10">
    <property type="entry name" value="PROTEIN-TYROSINE SULFOTRANSFERASE"/>
    <property type="match status" value="1"/>
</dbReference>
<proteinExistence type="predicted"/>
<name>A0A239HBA9_9RHOB</name>
<dbReference type="EMBL" id="FZOY01000003">
    <property type="protein sequence ID" value="SNS78298.1"/>
    <property type="molecule type" value="Genomic_DNA"/>
</dbReference>
<dbReference type="InterPro" id="IPR027417">
    <property type="entry name" value="P-loop_NTPase"/>
</dbReference>
<keyword evidence="3" id="KW-1185">Reference proteome</keyword>
<dbReference type="PANTHER" id="PTHR12788">
    <property type="entry name" value="PROTEIN-TYROSINE SULFOTRANSFERASE 2"/>
    <property type="match status" value="1"/>
</dbReference>
<dbReference type="Gene3D" id="3.40.50.300">
    <property type="entry name" value="P-loop containing nucleotide triphosphate hydrolases"/>
    <property type="match status" value="1"/>
</dbReference>
<dbReference type="SUPFAM" id="SSF52540">
    <property type="entry name" value="P-loop containing nucleoside triphosphate hydrolases"/>
    <property type="match status" value="1"/>
</dbReference>
<reference evidence="2 3" key="1">
    <citation type="submission" date="2017-06" db="EMBL/GenBank/DDBJ databases">
        <authorList>
            <person name="Kim H.J."/>
            <person name="Triplett B.A."/>
        </authorList>
    </citation>
    <scope>NUCLEOTIDE SEQUENCE [LARGE SCALE GENOMIC DNA]</scope>
    <source>
        <strain evidence="2 3">DSM 29339</strain>
    </source>
</reference>
<accession>A0A239HBA9</accession>
<dbReference type="AlphaFoldDB" id="A0A239HBA9"/>
<evidence type="ECO:0000256" key="1">
    <source>
        <dbReference type="ARBA" id="ARBA00022679"/>
    </source>
</evidence>
<dbReference type="Proteomes" id="UP000198426">
    <property type="component" value="Unassembled WGS sequence"/>
</dbReference>
<dbReference type="OrthoDB" id="9777890at2"/>
<keyword evidence="1 2" id="KW-0808">Transferase</keyword>
<evidence type="ECO:0000313" key="2">
    <source>
        <dbReference type="EMBL" id="SNS78298.1"/>
    </source>
</evidence>
<evidence type="ECO:0000313" key="3">
    <source>
        <dbReference type="Proteomes" id="UP000198426"/>
    </source>
</evidence>
<dbReference type="InterPro" id="IPR026634">
    <property type="entry name" value="TPST-like"/>
</dbReference>
<gene>
    <name evidence="2" type="ORF">SAMN05421757_103319</name>
</gene>
<organism evidence="2 3">
    <name type="scientific">Tropicimonas sediminicola</name>
    <dbReference type="NCBI Taxonomy" id="1031541"/>
    <lineage>
        <taxon>Bacteria</taxon>
        <taxon>Pseudomonadati</taxon>
        <taxon>Pseudomonadota</taxon>
        <taxon>Alphaproteobacteria</taxon>
        <taxon>Rhodobacterales</taxon>
        <taxon>Roseobacteraceae</taxon>
        <taxon>Tropicimonas</taxon>
    </lineage>
</organism>
<protein>
    <submittedName>
        <fullName evidence="2">Sulfotransferase family protein</fullName>
    </submittedName>
</protein>
<dbReference type="GO" id="GO:0008476">
    <property type="term" value="F:protein-tyrosine sulfotransferase activity"/>
    <property type="evidence" value="ECO:0007669"/>
    <property type="project" value="InterPro"/>
</dbReference>